<dbReference type="PROSITE" id="PS51311">
    <property type="entry name" value="SCGB"/>
    <property type="match status" value="1"/>
</dbReference>
<evidence type="ECO:0000256" key="4">
    <source>
        <dbReference type="ARBA" id="ARBA00022525"/>
    </source>
</evidence>
<dbReference type="InterPro" id="IPR000329">
    <property type="entry name" value="Uteroglobin"/>
</dbReference>
<sequence length="98" mass="10572">MKLTVALALVTLALCCYSATASSGVCPVFLDIVNKLFTGTFREYLQSLQPYHPTEAMIEAVSELKGLVNLLSPEHKATVLQLMGNIVFSKECGGLPPK</sequence>
<dbReference type="SMART" id="SM00096">
    <property type="entry name" value="UTG"/>
    <property type="match status" value="1"/>
</dbReference>
<evidence type="ECO:0000256" key="1">
    <source>
        <dbReference type="ARBA" id="ARBA00004613"/>
    </source>
</evidence>
<feature type="signal peptide" evidence="8">
    <location>
        <begin position="1"/>
        <end position="21"/>
    </location>
</feature>
<dbReference type="Ensembl" id="ENSOANT00000032266.2">
    <property type="protein sequence ID" value="ENSOANP00000028469.2"/>
    <property type="gene ID" value="ENSOANG00000022312.2"/>
</dbReference>
<evidence type="ECO:0000256" key="6">
    <source>
        <dbReference type="ARBA" id="ARBA00023157"/>
    </source>
</evidence>
<dbReference type="GeneTree" id="ENSGT00940000155073"/>
<dbReference type="InterPro" id="IPR035960">
    <property type="entry name" value="Secretoglobin_sf"/>
</dbReference>
<keyword evidence="4" id="KW-0964">Secreted</keyword>
<dbReference type="HOGENOM" id="CLU_166234_0_0_1"/>
<comment type="similarity">
    <text evidence="2">Belongs to the secretoglobin family.</text>
</comment>
<dbReference type="RefSeq" id="XP_001506166.1">
    <property type="nucleotide sequence ID" value="XM_001506116.6"/>
</dbReference>
<reference evidence="9" key="3">
    <citation type="submission" date="2025-09" db="UniProtKB">
        <authorList>
            <consortium name="Ensembl"/>
        </authorList>
    </citation>
    <scope>IDENTIFICATION</scope>
    <source>
        <strain evidence="9">Glennie</strain>
    </source>
</reference>
<dbReference type="InParanoid" id="F6YRI9"/>
<dbReference type="GO" id="GO:0005737">
    <property type="term" value="C:cytoplasm"/>
    <property type="evidence" value="ECO:0000318"/>
    <property type="project" value="GO_Central"/>
</dbReference>
<proteinExistence type="inferred from homology"/>
<dbReference type="GO" id="GO:0007165">
    <property type="term" value="P:signal transduction"/>
    <property type="evidence" value="ECO:0007669"/>
    <property type="project" value="InterPro"/>
</dbReference>
<evidence type="ECO:0000256" key="5">
    <source>
        <dbReference type="ARBA" id="ARBA00023005"/>
    </source>
</evidence>
<dbReference type="KEGG" id="oaa:100074570"/>
<dbReference type="OrthoDB" id="9585556at2759"/>
<dbReference type="GO" id="GO:0019834">
    <property type="term" value="F:phospholipase A2 inhibitor activity"/>
    <property type="evidence" value="ECO:0007669"/>
    <property type="project" value="UniProtKB-KW"/>
</dbReference>
<dbReference type="InterPro" id="IPR016126">
    <property type="entry name" value="Secretoglobin"/>
</dbReference>
<dbReference type="AlphaFoldDB" id="F6YRI9"/>
<dbReference type="SUPFAM" id="SSF48201">
    <property type="entry name" value="Uteroglobin-like"/>
    <property type="match status" value="1"/>
</dbReference>
<evidence type="ECO:0000256" key="2">
    <source>
        <dbReference type="ARBA" id="ARBA00008650"/>
    </source>
</evidence>
<organism evidence="9 10">
    <name type="scientific">Ornithorhynchus anatinus</name>
    <name type="common">Duckbill platypus</name>
    <dbReference type="NCBI Taxonomy" id="9258"/>
    <lineage>
        <taxon>Eukaryota</taxon>
        <taxon>Metazoa</taxon>
        <taxon>Chordata</taxon>
        <taxon>Craniata</taxon>
        <taxon>Vertebrata</taxon>
        <taxon>Euteleostomi</taxon>
        <taxon>Mammalia</taxon>
        <taxon>Monotremata</taxon>
        <taxon>Ornithorhynchidae</taxon>
        <taxon>Ornithorhynchus</taxon>
    </lineage>
</organism>
<reference evidence="9 10" key="1">
    <citation type="journal article" date="2008" name="Nature">
        <title>Genome analysis of the platypus reveals unique signatures of evolution.</title>
        <authorList>
            <person name="Warren W.C."/>
            <person name="Hillier L.W."/>
            <person name="Marshall Graves J.A."/>
            <person name="Birney E."/>
            <person name="Ponting C.P."/>
            <person name="Grutzner F."/>
            <person name="Belov K."/>
            <person name="Miller W."/>
            <person name="Clarke L."/>
            <person name="Chinwalla A.T."/>
            <person name="Yang S.P."/>
            <person name="Heger A."/>
            <person name="Locke D.P."/>
            <person name="Miethke P."/>
            <person name="Waters P.D."/>
            <person name="Veyrunes F."/>
            <person name="Fulton L."/>
            <person name="Fulton B."/>
            <person name="Graves T."/>
            <person name="Wallis J."/>
            <person name="Puente X.S."/>
            <person name="Lopez-Otin C."/>
            <person name="Ordonez G.R."/>
            <person name="Eichler E.E."/>
            <person name="Chen L."/>
            <person name="Cheng Z."/>
            <person name="Deakin J.E."/>
            <person name="Alsop A."/>
            <person name="Thompson K."/>
            <person name="Kirby P."/>
            <person name="Papenfuss A.T."/>
            <person name="Wakefield M.J."/>
            <person name="Olender T."/>
            <person name="Lancet D."/>
            <person name="Huttley G.A."/>
            <person name="Smit A.F."/>
            <person name="Pask A."/>
            <person name="Temple-Smith P."/>
            <person name="Batzer M.A."/>
            <person name="Walker J.A."/>
            <person name="Konkel M.K."/>
            <person name="Harris R.S."/>
            <person name="Whittington C.M."/>
            <person name="Wong E.S."/>
            <person name="Gemmell N.J."/>
            <person name="Buschiazzo E."/>
            <person name="Vargas Jentzsch I.M."/>
            <person name="Merkel A."/>
            <person name="Schmitz J."/>
            <person name="Zemann A."/>
            <person name="Churakov G."/>
            <person name="Kriegs J.O."/>
            <person name="Brosius J."/>
            <person name="Murchison E.P."/>
            <person name="Sachidanandam R."/>
            <person name="Smith C."/>
            <person name="Hannon G.J."/>
            <person name="Tsend-Ayush E."/>
            <person name="McMillan D."/>
            <person name="Attenborough R."/>
            <person name="Rens W."/>
            <person name="Ferguson-Smith M."/>
            <person name="Lefevre C.M."/>
            <person name="Sharp J.A."/>
            <person name="Nicholas K.R."/>
            <person name="Ray D.A."/>
            <person name="Kube M."/>
            <person name="Reinhardt R."/>
            <person name="Pringle T.H."/>
            <person name="Taylor J."/>
            <person name="Jones R.C."/>
            <person name="Nixon B."/>
            <person name="Dacheux J.L."/>
            <person name="Niwa H."/>
            <person name="Sekita Y."/>
            <person name="Huang X."/>
            <person name="Stark A."/>
            <person name="Kheradpour P."/>
            <person name="Kellis M."/>
            <person name="Flicek P."/>
            <person name="Chen Y."/>
            <person name="Webber C."/>
            <person name="Hardison R."/>
            <person name="Nelson J."/>
            <person name="Hallsworth-Pepin K."/>
            <person name="Delehaunty K."/>
            <person name="Markovic C."/>
            <person name="Minx P."/>
            <person name="Feng Y."/>
            <person name="Kremitzki C."/>
            <person name="Mitreva M."/>
            <person name="Glasscock J."/>
            <person name="Wylie T."/>
            <person name="Wohldmann P."/>
            <person name="Thiru P."/>
            <person name="Nhan M.N."/>
            <person name="Pohl C.S."/>
            <person name="Smith S.M."/>
            <person name="Hou S."/>
            <person name="Nefedov M."/>
            <person name="de Jong P.J."/>
            <person name="Renfree M.B."/>
            <person name="Mardis E.R."/>
            <person name="Wilson R.K."/>
        </authorList>
    </citation>
    <scope>NUCLEOTIDE SEQUENCE [LARGE SCALE GENOMIC DNA]</scope>
    <source>
        <strain evidence="9 10">Glennie</strain>
    </source>
</reference>
<dbReference type="Pfam" id="PF01099">
    <property type="entry name" value="Uteroglobin"/>
    <property type="match status" value="1"/>
</dbReference>
<dbReference type="PANTHER" id="PTHR10136">
    <property type="entry name" value="SECRETOGLOBIN FAMILY 1 MEMBER"/>
    <property type="match status" value="1"/>
</dbReference>
<keyword evidence="6" id="KW-1015">Disulfide bond</keyword>
<dbReference type="PRINTS" id="PR00486">
    <property type="entry name" value="UTEROGLOBIN"/>
</dbReference>
<dbReference type="PANTHER" id="PTHR10136:SF6">
    <property type="entry name" value="UTEROGLOBIN"/>
    <property type="match status" value="1"/>
</dbReference>
<dbReference type="FunFam" id="1.10.210.10:FF:000001">
    <property type="entry name" value="Uteroglobin"/>
    <property type="match status" value="1"/>
</dbReference>
<evidence type="ECO:0000313" key="9">
    <source>
        <dbReference type="Ensembl" id="ENSOANP00000028469.2"/>
    </source>
</evidence>
<evidence type="ECO:0000256" key="8">
    <source>
        <dbReference type="SAM" id="SignalP"/>
    </source>
</evidence>
<keyword evidence="8" id="KW-0732">Signal</keyword>
<reference evidence="9" key="2">
    <citation type="submission" date="2025-08" db="UniProtKB">
        <authorList>
            <consortium name="Ensembl"/>
        </authorList>
    </citation>
    <scope>IDENTIFICATION</scope>
    <source>
        <strain evidence="9">Glennie</strain>
    </source>
</reference>
<comment type="subcellular location">
    <subcellularLocation>
        <location evidence="1">Secreted</location>
    </subcellularLocation>
</comment>
<dbReference type="InterPro" id="IPR043215">
    <property type="entry name" value="Secretoglobin_1C-like"/>
</dbReference>
<accession>F6YRI9</accession>
<feature type="chain" id="PRO_5028381849" description="Uteroglobin" evidence="8">
    <location>
        <begin position="22"/>
        <end position="98"/>
    </location>
</feature>
<evidence type="ECO:0000256" key="3">
    <source>
        <dbReference type="ARBA" id="ARBA00020696"/>
    </source>
</evidence>
<keyword evidence="5" id="KW-0593">Phospholipase A2 inhibitor</keyword>
<dbReference type="Proteomes" id="UP000002279">
    <property type="component" value="Chromosome 3"/>
</dbReference>
<dbReference type="GeneID" id="100074570"/>
<dbReference type="Gene3D" id="1.10.210.10">
    <property type="entry name" value="Secretoglobin"/>
    <property type="match status" value="1"/>
</dbReference>
<protein>
    <recommendedName>
        <fullName evidence="3">Uteroglobin</fullName>
    </recommendedName>
    <alternativeName>
        <fullName evidence="7">Secretoglobin family 1A member 1</fullName>
    </alternativeName>
</protein>
<keyword evidence="10" id="KW-1185">Reference proteome</keyword>
<dbReference type="CDD" id="cd00633">
    <property type="entry name" value="Secretoglobin"/>
    <property type="match status" value="1"/>
</dbReference>
<evidence type="ECO:0000313" key="10">
    <source>
        <dbReference type="Proteomes" id="UP000002279"/>
    </source>
</evidence>
<dbReference type="Bgee" id="ENSOANG00000022312">
    <property type="expression patterns" value="Expressed in liver and 5 other cell types or tissues"/>
</dbReference>
<dbReference type="OMA" id="ICQRFVG"/>
<gene>
    <name evidence="9" type="primary">SCGB1A1</name>
</gene>
<dbReference type="CTD" id="7356"/>
<name>F6YRI9_ORNAN</name>
<dbReference type="FunCoup" id="F6YRI9">
    <property type="interactions" value="7"/>
</dbReference>
<dbReference type="GO" id="GO:0005615">
    <property type="term" value="C:extracellular space"/>
    <property type="evidence" value="ECO:0000318"/>
    <property type="project" value="GO_Central"/>
</dbReference>
<evidence type="ECO:0000256" key="7">
    <source>
        <dbReference type="ARBA" id="ARBA00031712"/>
    </source>
</evidence>